<comment type="catalytic activity">
    <reaction evidence="7">
        <text>adenosine(1518)/adenosine(1519) in 16S rRNA + 4 S-adenosyl-L-methionine = N(6)-dimethyladenosine(1518)/N(6)-dimethyladenosine(1519) in 16S rRNA + 4 S-adenosyl-L-homocysteine + 4 H(+)</text>
        <dbReference type="Rhea" id="RHEA:19609"/>
        <dbReference type="Rhea" id="RHEA-COMP:10232"/>
        <dbReference type="Rhea" id="RHEA-COMP:10233"/>
        <dbReference type="ChEBI" id="CHEBI:15378"/>
        <dbReference type="ChEBI" id="CHEBI:57856"/>
        <dbReference type="ChEBI" id="CHEBI:59789"/>
        <dbReference type="ChEBI" id="CHEBI:74411"/>
        <dbReference type="ChEBI" id="CHEBI:74493"/>
        <dbReference type="EC" id="2.1.1.182"/>
    </reaction>
</comment>
<dbReference type="SUPFAM" id="SSF53335">
    <property type="entry name" value="S-adenosyl-L-methionine-dependent methyltransferases"/>
    <property type="match status" value="1"/>
</dbReference>
<dbReference type="Gene3D" id="3.40.50.150">
    <property type="entry name" value="Vaccinia Virus protein VP39"/>
    <property type="match status" value="1"/>
</dbReference>
<keyword evidence="4 7" id="KW-0808">Transferase</keyword>
<evidence type="ECO:0000313" key="10">
    <source>
        <dbReference type="EMBL" id="MBR8464237.1"/>
    </source>
</evidence>
<evidence type="ECO:0000256" key="2">
    <source>
        <dbReference type="ARBA" id="ARBA00022552"/>
    </source>
</evidence>
<feature type="binding site" evidence="7 8">
    <location>
        <position position="11"/>
    </location>
    <ligand>
        <name>S-adenosyl-L-methionine</name>
        <dbReference type="ChEBI" id="CHEBI:59789"/>
    </ligand>
</feature>
<keyword evidence="1 7" id="KW-0963">Cytoplasm</keyword>
<dbReference type="EMBL" id="JAGSSW010000006">
    <property type="protein sequence ID" value="MBR8464237.1"/>
    <property type="molecule type" value="Genomic_DNA"/>
</dbReference>
<evidence type="ECO:0000256" key="7">
    <source>
        <dbReference type="HAMAP-Rule" id="MF_00607"/>
    </source>
</evidence>
<dbReference type="Pfam" id="PF00398">
    <property type="entry name" value="RrnaAD"/>
    <property type="match status" value="1"/>
</dbReference>
<dbReference type="EC" id="2.1.1.182" evidence="7"/>
<feature type="binding site" evidence="7 8">
    <location>
        <position position="63"/>
    </location>
    <ligand>
        <name>S-adenosyl-L-methionine</name>
        <dbReference type="ChEBI" id="CHEBI:59789"/>
    </ligand>
</feature>
<dbReference type="SMART" id="SM00650">
    <property type="entry name" value="rADc"/>
    <property type="match status" value="1"/>
</dbReference>
<evidence type="ECO:0000256" key="8">
    <source>
        <dbReference type="PROSITE-ProRule" id="PRU01026"/>
    </source>
</evidence>
<keyword evidence="5 7" id="KW-0949">S-adenosyl-L-methionine</keyword>
<dbReference type="HAMAP" id="MF_00607">
    <property type="entry name" value="16SrRNA_methyltr_A"/>
    <property type="match status" value="1"/>
</dbReference>
<keyword evidence="2 7" id="KW-0698">rRNA processing</keyword>
<dbReference type="InterPro" id="IPR020598">
    <property type="entry name" value="rRNA_Ade_methylase_Trfase_N"/>
</dbReference>
<dbReference type="InterPro" id="IPR001737">
    <property type="entry name" value="KsgA/Erm"/>
</dbReference>
<feature type="binding site" evidence="7 8">
    <location>
        <position position="13"/>
    </location>
    <ligand>
        <name>S-adenosyl-L-methionine</name>
        <dbReference type="ChEBI" id="CHEBI:59789"/>
    </ligand>
</feature>
<sequence length="289" mass="32560">MVRAKKHFGQNFLQDQNVLNKIIQAIPKETQPNSNGRVVEIGPGLGDLTRWLLKSGYNTISYEIDSELISNLENKFKNEAKKGHFKLINEDANLVWHKQGSLRGEPYILVANLPYYVATKMILNALQDGFCAGVVAMIQREVAIKFSSSGGSSEFSSLGVLANLNGSCELLFDVPPECFSPTPKVVSSVLRIVKSKRLIGEYGVFPTLSEYDKFKNYLKICFSAPRKTLFKNLTTGYDKDMVAGIFNELNLVQNIRPHESNVALYLKIYNQIKAKNERRKSDNQTEQEQ</sequence>
<evidence type="ECO:0000256" key="6">
    <source>
        <dbReference type="ARBA" id="ARBA00022884"/>
    </source>
</evidence>
<evidence type="ECO:0000256" key="4">
    <source>
        <dbReference type="ARBA" id="ARBA00022679"/>
    </source>
</evidence>
<gene>
    <name evidence="7 10" type="primary">rsmA</name>
    <name evidence="7" type="synonym">ksgA</name>
    <name evidence="10" type="ORF">KDD93_06640</name>
</gene>
<evidence type="ECO:0000256" key="5">
    <source>
        <dbReference type="ARBA" id="ARBA00022691"/>
    </source>
</evidence>
<name>A0ABS5HJC7_9BACT</name>
<keyword evidence="11" id="KW-1185">Reference proteome</keyword>
<dbReference type="InterPro" id="IPR011530">
    <property type="entry name" value="rRNA_adenine_dimethylase"/>
</dbReference>
<comment type="similarity">
    <text evidence="7">Belongs to the class I-like SAM-binding methyltransferase superfamily. rRNA adenine N(6)-methyltransferase family. RsmA subfamily.</text>
</comment>
<dbReference type="NCBIfam" id="TIGR00755">
    <property type="entry name" value="ksgA"/>
    <property type="match status" value="1"/>
</dbReference>
<dbReference type="InterPro" id="IPR023165">
    <property type="entry name" value="rRNA_Ade_diMease-like_C"/>
</dbReference>
<organism evidence="10 11">
    <name type="scientific">Campylobacter anatolicus</name>
    <dbReference type="NCBI Taxonomy" id="2829105"/>
    <lineage>
        <taxon>Bacteria</taxon>
        <taxon>Pseudomonadati</taxon>
        <taxon>Campylobacterota</taxon>
        <taxon>Epsilonproteobacteria</taxon>
        <taxon>Campylobacterales</taxon>
        <taxon>Campylobacteraceae</taxon>
        <taxon>Campylobacter</taxon>
    </lineage>
</organism>
<keyword evidence="3 7" id="KW-0489">Methyltransferase</keyword>
<comment type="function">
    <text evidence="7">Specifically dimethylates two adjacent adenosines (A1518 and A1519) in the loop of a conserved hairpin near the 3'-end of 16S rRNA in the 30S particle. May play a critical role in biogenesis of 30S subunits.</text>
</comment>
<comment type="caution">
    <text evidence="10">The sequence shown here is derived from an EMBL/GenBank/DDBJ whole genome shotgun (WGS) entry which is preliminary data.</text>
</comment>
<feature type="domain" description="Ribosomal RNA adenine methylase transferase N-terminal" evidence="9">
    <location>
        <begin position="22"/>
        <end position="196"/>
    </location>
</feature>
<dbReference type="Gene3D" id="1.10.8.100">
    <property type="entry name" value="Ribosomal RNA adenine dimethylase-like, domain 2"/>
    <property type="match status" value="1"/>
</dbReference>
<dbReference type="RefSeq" id="WP_212142178.1">
    <property type="nucleotide sequence ID" value="NZ_JAGSSW010000006.1"/>
</dbReference>
<feature type="binding site" evidence="7 8">
    <location>
        <position position="112"/>
    </location>
    <ligand>
        <name>S-adenosyl-L-methionine</name>
        <dbReference type="ChEBI" id="CHEBI:59789"/>
    </ligand>
</feature>
<comment type="subcellular location">
    <subcellularLocation>
        <location evidence="7">Cytoplasm</location>
    </subcellularLocation>
</comment>
<feature type="binding site" evidence="7 8">
    <location>
        <position position="42"/>
    </location>
    <ligand>
        <name>S-adenosyl-L-methionine</name>
        <dbReference type="ChEBI" id="CHEBI:59789"/>
    </ligand>
</feature>
<reference evidence="10 11" key="1">
    <citation type="submission" date="2021-04" db="EMBL/GenBank/DDBJ databases">
        <title>Molecular and phenotypic characterization and identification of bacterial isolates recovered from the Anatolian ground squirrels (Spermophilus xanthoprymnus) and which have the potential to form a new species in the Campylobacter genus.</title>
        <authorList>
            <person name="Aydin F."/>
            <person name="Abay S."/>
            <person name="Kayman T."/>
            <person name="Karakaya E."/>
            <person name="Mustak H.K."/>
            <person name="Mustak I.B."/>
            <person name="Bilgin N."/>
            <person name="Duzler A."/>
            <person name="Sahin O."/>
            <person name="Guran O."/>
            <person name="Saticioglu I.B."/>
        </authorList>
    </citation>
    <scope>NUCLEOTIDE SEQUENCE [LARGE SCALE GENOMIC DNA]</scope>
    <source>
        <strain evidence="11">faydin-G24</strain>
    </source>
</reference>
<proteinExistence type="inferred from homology"/>
<evidence type="ECO:0000259" key="9">
    <source>
        <dbReference type="SMART" id="SM00650"/>
    </source>
</evidence>
<dbReference type="InterPro" id="IPR029063">
    <property type="entry name" value="SAM-dependent_MTases_sf"/>
</dbReference>
<dbReference type="PANTHER" id="PTHR11727:SF7">
    <property type="entry name" value="DIMETHYLADENOSINE TRANSFERASE-RELATED"/>
    <property type="match status" value="1"/>
</dbReference>
<feature type="binding site" evidence="7 8">
    <location>
        <position position="91"/>
    </location>
    <ligand>
        <name>S-adenosyl-L-methionine</name>
        <dbReference type="ChEBI" id="CHEBI:59789"/>
    </ligand>
</feature>
<accession>A0ABS5HJC7</accession>
<dbReference type="Proteomes" id="UP000682951">
    <property type="component" value="Unassembled WGS sequence"/>
</dbReference>
<dbReference type="PANTHER" id="PTHR11727">
    <property type="entry name" value="DIMETHYLADENOSINE TRANSFERASE"/>
    <property type="match status" value="1"/>
</dbReference>
<evidence type="ECO:0000256" key="3">
    <source>
        <dbReference type="ARBA" id="ARBA00022603"/>
    </source>
</evidence>
<protein>
    <recommendedName>
        <fullName evidence="7">Ribosomal RNA small subunit methyltransferase A</fullName>
        <ecNumber evidence="7">2.1.1.182</ecNumber>
    </recommendedName>
    <alternativeName>
        <fullName evidence="7">16S rRNA (adenine(1518)-N(6)/adenine(1519)-N(6))-dimethyltransferase</fullName>
    </alternativeName>
    <alternativeName>
        <fullName evidence="7">16S rRNA dimethyladenosine transferase</fullName>
    </alternativeName>
    <alternativeName>
        <fullName evidence="7">16S rRNA dimethylase</fullName>
    </alternativeName>
    <alternativeName>
        <fullName evidence="7">S-adenosylmethionine-6-N', N'-adenosyl(rRNA) dimethyltransferase</fullName>
    </alternativeName>
</protein>
<keyword evidence="6 7" id="KW-0694">RNA-binding</keyword>
<dbReference type="GO" id="GO:0052908">
    <property type="term" value="F:16S rRNA (adenine(1518)-N(6)/adenine(1519)-N(6))-dimethyltransferase activity"/>
    <property type="evidence" value="ECO:0007669"/>
    <property type="project" value="UniProtKB-EC"/>
</dbReference>
<dbReference type="PROSITE" id="PS51689">
    <property type="entry name" value="SAM_RNA_A_N6_MT"/>
    <property type="match status" value="1"/>
</dbReference>
<evidence type="ECO:0000313" key="11">
    <source>
        <dbReference type="Proteomes" id="UP000682951"/>
    </source>
</evidence>
<evidence type="ECO:0000256" key="1">
    <source>
        <dbReference type="ARBA" id="ARBA00022490"/>
    </source>
</evidence>